<keyword evidence="4" id="KW-0804">Transcription</keyword>
<dbReference type="OrthoDB" id="9768806at2"/>
<dbReference type="SUPFAM" id="SSF53822">
    <property type="entry name" value="Periplasmic binding protein-like I"/>
    <property type="match status" value="1"/>
</dbReference>
<keyword evidence="1" id="KW-0678">Repressor</keyword>
<evidence type="ECO:0000313" key="8">
    <source>
        <dbReference type="Proteomes" id="UP000284189"/>
    </source>
</evidence>
<dbReference type="PANTHER" id="PTHR30146:SF148">
    <property type="entry name" value="HTH-TYPE TRANSCRIPTIONAL REPRESSOR PURR-RELATED"/>
    <property type="match status" value="1"/>
</dbReference>
<dbReference type="InterPro" id="IPR000843">
    <property type="entry name" value="HTH_LacI"/>
</dbReference>
<reference evidence="6 8" key="1">
    <citation type="submission" date="2018-08" db="EMBL/GenBank/DDBJ databases">
        <title>Proposal of Muricauda 72 sp.nov. and Muricauda NH166 sp.nov., isolated from seawater.</title>
        <authorList>
            <person name="Cheng H."/>
            <person name="Wu Y.-H."/>
            <person name="Guo L.-L."/>
            <person name="Xu X.-W."/>
        </authorList>
    </citation>
    <scope>NUCLEOTIDE SEQUENCE [LARGE SCALE GENOMIC DNA]</scope>
    <source>
        <strain evidence="6 8">NH166</strain>
    </source>
</reference>
<dbReference type="InterPro" id="IPR046335">
    <property type="entry name" value="LacI/GalR-like_sensor"/>
</dbReference>
<dbReference type="Gene3D" id="3.40.50.2300">
    <property type="match status" value="2"/>
</dbReference>
<dbReference type="EMBL" id="QXFJ01000017">
    <property type="protein sequence ID" value="RIV71540.1"/>
    <property type="molecule type" value="Genomic_DNA"/>
</dbReference>
<keyword evidence="9" id="KW-1185">Reference proteome</keyword>
<dbReference type="InterPro" id="IPR010982">
    <property type="entry name" value="Lambda_DNA-bd_dom_sf"/>
</dbReference>
<dbReference type="GO" id="GO:0003700">
    <property type="term" value="F:DNA-binding transcription factor activity"/>
    <property type="evidence" value="ECO:0007669"/>
    <property type="project" value="TreeGrafter"/>
</dbReference>
<dbReference type="Proteomes" id="UP000284189">
    <property type="component" value="Unassembled WGS sequence"/>
</dbReference>
<evidence type="ECO:0000256" key="3">
    <source>
        <dbReference type="ARBA" id="ARBA00023125"/>
    </source>
</evidence>
<dbReference type="PANTHER" id="PTHR30146">
    <property type="entry name" value="LACI-RELATED TRANSCRIPTIONAL REPRESSOR"/>
    <property type="match status" value="1"/>
</dbReference>
<name>A0A418N8C8_9FLAO</name>
<dbReference type="AlphaFoldDB" id="A0A418N8C8"/>
<dbReference type="EMBL" id="VNWL01000016">
    <property type="protein sequence ID" value="TXK03105.1"/>
    <property type="molecule type" value="Genomic_DNA"/>
</dbReference>
<keyword evidence="3" id="KW-0238">DNA-binding</keyword>
<accession>A0A418N8C8</accession>
<protein>
    <submittedName>
        <fullName evidence="6">LacI family transcriptional regulator</fullName>
    </submittedName>
</protein>
<dbReference type="Gene3D" id="1.10.260.40">
    <property type="entry name" value="lambda repressor-like DNA-binding domains"/>
    <property type="match status" value="1"/>
</dbReference>
<evidence type="ECO:0000259" key="5">
    <source>
        <dbReference type="PROSITE" id="PS50932"/>
    </source>
</evidence>
<dbReference type="CDD" id="cd01392">
    <property type="entry name" value="HTH_LacI"/>
    <property type="match status" value="1"/>
</dbReference>
<evidence type="ECO:0000313" key="7">
    <source>
        <dbReference type="EMBL" id="TXK03105.1"/>
    </source>
</evidence>
<dbReference type="GO" id="GO:0000976">
    <property type="term" value="F:transcription cis-regulatory region binding"/>
    <property type="evidence" value="ECO:0007669"/>
    <property type="project" value="TreeGrafter"/>
</dbReference>
<reference evidence="7 9" key="2">
    <citation type="submission" date="2019-07" db="EMBL/GenBank/DDBJ databases">
        <title>Draft genome of two Muricauda strains isolated from deep sea.</title>
        <authorList>
            <person name="Sun C."/>
        </authorList>
    </citation>
    <scope>NUCLEOTIDE SEQUENCE [LARGE SCALE GENOMIC DNA]</scope>
    <source>
        <strain evidence="7 9">NH166</strain>
    </source>
</reference>
<dbReference type="PROSITE" id="PS50932">
    <property type="entry name" value="HTH_LACI_2"/>
    <property type="match status" value="1"/>
</dbReference>
<dbReference type="Proteomes" id="UP000321528">
    <property type="component" value="Unassembled WGS sequence"/>
</dbReference>
<comment type="caution">
    <text evidence="6">The sequence shown here is derived from an EMBL/GenBank/DDBJ whole genome shotgun (WGS) entry which is preliminary data.</text>
</comment>
<dbReference type="InterPro" id="IPR028082">
    <property type="entry name" value="Peripla_BP_I"/>
</dbReference>
<organism evidence="6 8">
    <name type="scientific">Flagellimonas aequoris</name>
    <dbReference type="NCBI Taxonomy" id="2306997"/>
    <lineage>
        <taxon>Bacteria</taxon>
        <taxon>Pseudomonadati</taxon>
        <taxon>Bacteroidota</taxon>
        <taxon>Flavobacteriia</taxon>
        <taxon>Flavobacteriales</taxon>
        <taxon>Flavobacteriaceae</taxon>
        <taxon>Flagellimonas</taxon>
    </lineage>
</organism>
<dbReference type="SMART" id="SM00354">
    <property type="entry name" value="HTH_LACI"/>
    <property type="match status" value="1"/>
</dbReference>
<keyword evidence="2" id="KW-0805">Transcription regulation</keyword>
<evidence type="ECO:0000256" key="4">
    <source>
        <dbReference type="ARBA" id="ARBA00023163"/>
    </source>
</evidence>
<dbReference type="Pfam" id="PF13377">
    <property type="entry name" value="Peripla_BP_3"/>
    <property type="match status" value="1"/>
</dbReference>
<gene>
    <name evidence="6" type="ORF">D2U88_07180</name>
    <name evidence="7" type="ORF">FQ019_07125</name>
</gene>
<dbReference type="RefSeq" id="WP_119639710.1">
    <property type="nucleotide sequence ID" value="NZ_QXFJ01000017.1"/>
</dbReference>
<feature type="domain" description="HTH lacI-type" evidence="5">
    <location>
        <begin position="6"/>
        <end position="61"/>
    </location>
</feature>
<evidence type="ECO:0000313" key="9">
    <source>
        <dbReference type="Proteomes" id="UP000321528"/>
    </source>
</evidence>
<evidence type="ECO:0000256" key="2">
    <source>
        <dbReference type="ARBA" id="ARBA00023015"/>
    </source>
</evidence>
<dbReference type="SUPFAM" id="SSF47413">
    <property type="entry name" value="lambda repressor-like DNA-binding domains"/>
    <property type="match status" value="1"/>
</dbReference>
<sequence>MKKLYLKDIAKNLNVSKTAVSLVLNNKGDENKISKETQERIIAYVKKYNYVPNQLARGLSRGKSETIGLIIPNISDTFYAQIAGFVEARAMEMGYTVVFSSSYEKPEKESKLIQSMLNRQVDGLIISSTQKNEKDILRLQENDFPFVLIDRHYPNLDTNYVIVDNFGGIYHATKHLLDLGRKKIGFVTIKSDLDAMQQRLLGYIKALDDHGVEQDGRFVSELDQKTYVTDMAEMIRAITTPEKRVDALLFSTHYLAREGLRALNELNIQIPDEVAIASFSEMSAFDLVNPPITAVIQPVQKIGDLAVDILVDEMKGDHMIKTKDKRIVLDTNFKIRKSCGA</sequence>
<evidence type="ECO:0000313" key="6">
    <source>
        <dbReference type="EMBL" id="RIV71540.1"/>
    </source>
</evidence>
<evidence type="ECO:0000256" key="1">
    <source>
        <dbReference type="ARBA" id="ARBA00022491"/>
    </source>
</evidence>
<dbReference type="Pfam" id="PF00356">
    <property type="entry name" value="LacI"/>
    <property type="match status" value="1"/>
</dbReference>
<proteinExistence type="predicted"/>